<proteinExistence type="predicted"/>
<evidence type="ECO:0000313" key="4">
    <source>
        <dbReference type="Proteomes" id="UP000016570"/>
    </source>
</evidence>
<dbReference type="eggNOG" id="ENOG5031N6J">
    <property type="taxonomic scope" value="Bacteria"/>
</dbReference>
<protein>
    <recommendedName>
        <fullName evidence="5">DUF2850 domain-containing protein</fullName>
    </recommendedName>
</protein>
<dbReference type="InterPro" id="IPR021271">
    <property type="entry name" value="DUF2850"/>
</dbReference>
<sequence length="146" mass="16242">MAKQSAIKVILGLILATLAAGFALLIYFSYRAYTNPEHVYGTWIEIGTPVYNTDTLTLNDHGVFKNGRLIATQYDFTGKRIYVETGSGISIYEMAGTERSPQLKRLQPNSPTQRFIKQGFEHTIDRENGGPAKNRRAALSDHFGGD</sequence>
<dbReference type="AlphaFoldDB" id="U3BEC6"/>
<feature type="transmembrane region" description="Helical" evidence="2">
    <location>
        <begin position="6"/>
        <end position="28"/>
    </location>
</feature>
<evidence type="ECO:0008006" key="5">
    <source>
        <dbReference type="Google" id="ProtNLM"/>
    </source>
</evidence>
<keyword evidence="4" id="KW-1185">Reference proteome</keyword>
<dbReference type="Pfam" id="PF11012">
    <property type="entry name" value="DUF2850"/>
    <property type="match status" value="1"/>
</dbReference>
<accession>U3BEC6</accession>
<evidence type="ECO:0000256" key="2">
    <source>
        <dbReference type="SAM" id="Phobius"/>
    </source>
</evidence>
<evidence type="ECO:0000313" key="3">
    <source>
        <dbReference type="EMBL" id="GAD68084.1"/>
    </source>
</evidence>
<feature type="region of interest" description="Disordered" evidence="1">
    <location>
        <begin position="124"/>
        <end position="146"/>
    </location>
</feature>
<dbReference type="EMBL" id="BATJ01000011">
    <property type="protein sequence ID" value="GAD68084.1"/>
    <property type="molecule type" value="Genomic_DNA"/>
</dbReference>
<dbReference type="Proteomes" id="UP000016570">
    <property type="component" value="Unassembled WGS sequence"/>
</dbReference>
<reference evidence="3 4" key="1">
    <citation type="submission" date="2013-09" db="EMBL/GenBank/DDBJ databases">
        <title>Whole genome shotgun sequence of Vibrio proteolyticus NBRC 13287.</title>
        <authorList>
            <person name="Isaki S."/>
            <person name="Hosoyama A."/>
            <person name="Numata M."/>
            <person name="Hashimoto M."/>
            <person name="Hosoyama Y."/>
            <person name="Tsuchikane K."/>
            <person name="Noguchi M."/>
            <person name="Hirakata S."/>
            <person name="Ichikawa N."/>
            <person name="Ohji S."/>
            <person name="Yamazoe A."/>
            <person name="Fujita N."/>
        </authorList>
    </citation>
    <scope>NUCLEOTIDE SEQUENCE [LARGE SCALE GENOMIC DNA]</scope>
    <source>
        <strain evidence="3 4">NBRC 13287</strain>
    </source>
</reference>
<dbReference type="RefSeq" id="WP_021706055.1">
    <property type="nucleotide sequence ID" value="NZ_BATJ01000011.1"/>
</dbReference>
<gene>
    <name evidence="3" type="ORF">VPR01S_11_00770</name>
</gene>
<keyword evidence="2" id="KW-1133">Transmembrane helix</keyword>
<comment type="caution">
    <text evidence="3">The sequence shown here is derived from an EMBL/GenBank/DDBJ whole genome shotgun (WGS) entry which is preliminary data.</text>
</comment>
<keyword evidence="2" id="KW-0812">Transmembrane</keyword>
<name>U3BEC6_VIBPR</name>
<keyword evidence="2" id="KW-0472">Membrane</keyword>
<organism evidence="3 4">
    <name type="scientific">Vibrio proteolyticus NBRC 13287</name>
    <dbReference type="NCBI Taxonomy" id="1219065"/>
    <lineage>
        <taxon>Bacteria</taxon>
        <taxon>Pseudomonadati</taxon>
        <taxon>Pseudomonadota</taxon>
        <taxon>Gammaproteobacteria</taxon>
        <taxon>Vibrionales</taxon>
        <taxon>Vibrionaceae</taxon>
        <taxon>Vibrio</taxon>
    </lineage>
</organism>
<evidence type="ECO:0000256" key="1">
    <source>
        <dbReference type="SAM" id="MobiDB-lite"/>
    </source>
</evidence>